<protein>
    <submittedName>
        <fullName evidence="3">Uncharacterized protein</fullName>
    </submittedName>
</protein>
<keyword evidence="2" id="KW-1133">Transmembrane helix</keyword>
<sequence length="141" mass="15245">MLNKLKGLIKKPYFFPLFIFFSGLTVFVGVAIANLKYPKLFADSQEEEKDKPELFLGNVKGDKVMDIGEEEKVSPTPTTVQIPTVAKKVTPTVTTIPTNTPTQTPSPTSNPTSVPTETPSPTPTPTQTLTPTPSETISPTP</sequence>
<evidence type="ECO:0000313" key="3">
    <source>
        <dbReference type="EMBL" id="OGM22007.1"/>
    </source>
</evidence>
<dbReference type="AlphaFoldDB" id="A0A1F7Y3V9"/>
<organism evidence="3 4">
    <name type="scientific">Candidatus Woesebacteria bacterium RIFCSPHIGHO2_01_FULL_38_9b</name>
    <dbReference type="NCBI Taxonomy" id="1802493"/>
    <lineage>
        <taxon>Bacteria</taxon>
        <taxon>Candidatus Woeseibacteriota</taxon>
    </lineage>
</organism>
<feature type="compositionally biased region" description="Low complexity" evidence="1">
    <location>
        <begin position="125"/>
        <end position="141"/>
    </location>
</feature>
<feature type="transmembrane region" description="Helical" evidence="2">
    <location>
        <begin position="12"/>
        <end position="35"/>
    </location>
</feature>
<proteinExistence type="predicted"/>
<evidence type="ECO:0000256" key="1">
    <source>
        <dbReference type="SAM" id="MobiDB-lite"/>
    </source>
</evidence>
<evidence type="ECO:0000256" key="2">
    <source>
        <dbReference type="SAM" id="Phobius"/>
    </source>
</evidence>
<comment type="caution">
    <text evidence="3">The sequence shown here is derived from an EMBL/GenBank/DDBJ whole genome shotgun (WGS) entry which is preliminary data.</text>
</comment>
<feature type="compositionally biased region" description="Low complexity" evidence="1">
    <location>
        <begin position="90"/>
        <end position="117"/>
    </location>
</feature>
<reference evidence="3 4" key="1">
    <citation type="journal article" date="2016" name="Nat. Commun.">
        <title>Thousands of microbial genomes shed light on interconnected biogeochemical processes in an aquifer system.</title>
        <authorList>
            <person name="Anantharaman K."/>
            <person name="Brown C.T."/>
            <person name="Hug L.A."/>
            <person name="Sharon I."/>
            <person name="Castelle C.J."/>
            <person name="Probst A.J."/>
            <person name="Thomas B.C."/>
            <person name="Singh A."/>
            <person name="Wilkins M.J."/>
            <person name="Karaoz U."/>
            <person name="Brodie E.L."/>
            <person name="Williams K.H."/>
            <person name="Hubbard S.S."/>
            <person name="Banfield J.F."/>
        </authorList>
    </citation>
    <scope>NUCLEOTIDE SEQUENCE [LARGE SCALE GENOMIC DNA]</scope>
</reference>
<accession>A0A1F7Y3V9</accession>
<evidence type="ECO:0000313" key="4">
    <source>
        <dbReference type="Proteomes" id="UP000178750"/>
    </source>
</evidence>
<keyword evidence="2" id="KW-0812">Transmembrane</keyword>
<keyword evidence="2" id="KW-0472">Membrane</keyword>
<dbReference type="EMBL" id="MGGF01000011">
    <property type="protein sequence ID" value="OGM22007.1"/>
    <property type="molecule type" value="Genomic_DNA"/>
</dbReference>
<dbReference type="Proteomes" id="UP000178750">
    <property type="component" value="Unassembled WGS sequence"/>
</dbReference>
<name>A0A1F7Y3V9_9BACT</name>
<feature type="region of interest" description="Disordered" evidence="1">
    <location>
        <begin position="68"/>
        <end position="141"/>
    </location>
</feature>
<gene>
    <name evidence="3" type="ORF">A2863_03980</name>
</gene>